<accession>A0A914X585</accession>
<organism evidence="1 2">
    <name type="scientific">Plectus sambesii</name>
    <dbReference type="NCBI Taxonomy" id="2011161"/>
    <lineage>
        <taxon>Eukaryota</taxon>
        <taxon>Metazoa</taxon>
        <taxon>Ecdysozoa</taxon>
        <taxon>Nematoda</taxon>
        <taxon>Chromadorea</taxon>
        <taxon>Plectida</taxon>
        <taxon>Plectina</taxon>
        <taxon>Plectoidea</taxon>
        <taxon>Plectidae</taxon>
        <taxon>Plectus</taxon>
    </lineage>
</organism>
<sequence length="95" mass="10496">MCRPPHDTTALNAALRKIRHSQRFSAIVEQLTLLSEKEGNNLSPERKGLLALLKSTGDDHSSSGDGNSERFGSNLGHHLWLLGRLNRAKDNHTSL</sequence>
<evidence type="ECO:0000313" key="1">
    <source>
        <dbReference type="Proteomes" id="UP000887566"/>
    </source>
</evidence>
<dbReference type="Proteomes" id="UP000887566">
    <property type="component" value="Unplaced"/>
</dbReference>
<keyword evidence="1" id="KW-1185">Reference proteome</keyword>
<dbReference type="WBParaSite" id="PSAMB.scaffold645size44629.g7616.t1">
    <property type="protein sequence ID" value="PSAMB.scaffold645size44629.g7616.t1"/>
    <property type="gene ID" value="PSAMB.scaffold645size44629.g7616"/>
</dbReference>
<name>A0A914X585_9BILA</name>
<dbReference type="AlphaFoldDB" id="A0A914X585"/>
<reference evidence="2" key="1">
    <citation type="submission" date="2022-11" db="UniProtKB">
        <authorList>
            <consortium name="WormBaseParasite"/>
        </authorList>
    </citation>
    <scope>IDENTIFICATION</scope>
</reference>
<proteinExistence type="predicted"/>
<evidence type="ECO:0000313" key="2">
    <source>
        <dbReference type="WBParaSite" id="PSAMB.scaffold645size44629.g7616.t1"/>
    </source>
</evidence>
<protein>
    <submittedName>
        <fullName evidence="2">Uncharacterized protein</fullName>
    </submittedName>
</protein>